<comment type="caution">
    <text evidence="2">The sequence shown here is derived from an EMBL/GenBank/DDBJ whole genome shotgun (WGS) entry which is preliminary data.</text>
</comment>
<gene>
    <name evidence="2" type="ORF">J2X09_000889</name>
</gene>
<feature type="compositionally biased region" description="Basic and acidic residues" evidence="1">
    <location>
        <begin position="33"/>
        <end position="47"/>
    </location>
</feature>
<sequence>MTPRVAFGASPLSWGRHPGTGKAGSLVSPGNDISRRQNHMNEEFHHG</sequence>
<reference evidence="2 3" key="1">
    <citation type="submission" date="2023-07" db="EMBL/GenBank/DDBJ databases">
        <title>Sorghum-associated microbial communities from plants grown in Nebraska, USA.</title>
        <authorList>
            <person name="Schachtman D."/>
        </authorList>
    </citation>
    <scope>NUCLEOTIDE SEQUENCE [LARGE SCALE GENOMIC DNA]</scope>
    <source>
        <strain evidence="2 3">BE240</strain>
    </source>
</reference>
<name>A0ABU1V6Y1_9BURK</name>
<evidence type="ECO:0000313" key="3">
    <source>
        <dbReference type="Proteomes" id="UP001265550"/>
    </source>
</evidence>
<proteinExistence type="predicted"/>
<evidence type="ECO:0000256" key="1">
    <source>
        <dbReference type="SAM" id="MobiDB-lite"/>
    </source>
</evidence>
<dbReference type="Proteomes" id="UP001265550">
    <property type="component" value="Unassembled WGS sequence"/>
</dbReference>
<organism evidence="2 3">
    <name type="scientific">Hydrogenophaga laconesensis</name>
    <dbReference type="NCBI Taxonomy" id="1805971"/>
    <lineage>
        <taxon>Bacteria</taxon>
        <taxon>Pseudomonadati</taxon>
        <taxon>Pseudomonadota</taxon>
        <taxon>Betaproteobacteria</taxon>
        <taxon>Burkholderiales</taxon>
        <taxon>Comamonadaceae</taxon>
        <taxon>Hydrogenophaga</taxon>
    </lineage>
</organism>
<evidence type="ECO:0000313" key="2">
    <source>
        <dbReference type="EMBL" id="MDR7093157.1"/>
    </source>
</evidence>
<dbReference type="EMBL" id="JAVDWE010000002">
    <property type="protein sequence ID" value="MDR7093157.1"/>
    <property type="molecule type" value="Genomic_DNA"/>
</dbReference>
<keyword evidence="3" id="KW-1185">Reference proteome</keyword>
<protein>
    <submittedName>
        <fullName evidence="2">Uncharacterized protein</fullName>
    </submittedName>
</protein>
<accession>A0ABU1V6Y1</accession>
<feature type="region of interest" description="Disordered" evidence="1">
    <location>
        <begin position="1"/>
        <end position="47"/>
    </location>
</feature>